<sequence>MSSSVLLTIDDTNPDLHYSPGWFTAGNATTEYNGTTHGTVTFGSTMTFTFVGSAITVYGTVGPTKSTSSYNLDDLPAYVHSAPEPPSPVYRQVFYQSPVLPFGEHMLIMQKTTRDNSYLWLDFLEYNATEPSAPSTTSAPATVLPSSTSITATPVTTVSTGVSRGARAGAVAAAVIAAVAVVVTLLLCLVMARRRKRGRTAAGPKPDMLSSADEEKAPYPLQLPGPGTGLWNGVPIIRAPRPPQRPSGFPSVLPLALSQQSPGVRRTSFTAGRDRPLPDPPRNAVQGDASARLAPARSLPIRPHSSGRQLVVANGAATPSTVRSSRNSQVSQVSLPNPHQGEECPSYEASQIGSSLYDGGSLRLAGGPPAEGVDEKSRERLQ</sequence>
<dbReference type="Proteomes" id="UP000030669">
    <property type="component" value="Unassembled WGS sequence"/>
</dbReference>
<dbReference type="KEGG" id="gtr:GLOTRDRAFT_132471"/>
<keyword evidence="2" id="KW-1133">Transmembrane helix</keyword>
<feature type="compositionally biased region" description="Polar residues" evidence="1">
    <location>
        <begin position="257"/>
        <end position="270"/>
    </location>
</feature>
<feature type="compositionally biased region" description="Low complexity" evidence="1">
    <location>
        <begin position="320"/>
        <end position="334"/>
    </location>
</feature>
<evidence type="ECO:0000313" key="4">
    <source>
        <dbReference type="Proteomes" id="UP000030669"/>
    </source>
</evidence>
<gene>
    <name evidence="3" type="ORF">GLOTRDRAFT_132471</name>
</gene>
<organism evidence="3 4">
    <name type="scientific">Gloeophyllum trabeum (strain ATCC 11539 / FP-39264 / Madison 617)</name>
    <name type="common">Brown rot fungus</name>
    <dbReference type="NCBI Taxonomy" id="670483"/>
    <lineage>
        <taxon>Eukaryota</taxon>
        <taxon>Fungi</taxon>
        <taxon>Dikarya</taxon>
        <taxon>Basidiomycota</taxon>
        <taxon>Agaricomycotina</taxon>
        <taxon>Agaricomycetes</taxon>
        <taxon>Gloeophyllales</taxon>
        <taxon>Gloeophyllaceae</taxon>
        <taxon>Gloeophyllum</taxon>
    </lineage>
</organism>
<dbReference type="OMA" id="VFWARRR"/>
<feature type="transmembrane region" description="Helical" evidence="2">
    <location>
        <begin position="168"/>
        <end position="190"/>
    </location>
</feature>
<keyword evidence="2" id="KW-0472">Membrane</keyword>
<keyword evidence="2" id="KW-0812">Transmembrane</keyword>
<dbReference type="EMBL" id="KB469308">
    <property type="protein sequence ID" value="EPQ52357.1"/>
    <property type="molecule type" value="Genomic_DNA"/>
</dbReference>
<proteinExistence type="predicted"/>
<keyword evidence="4" id="KW-1185">Reference proteome</keyword>
<dbReference type="OrthoDB" id="3265734at2759"/>
<dbReference type="eggNOG" id="ENOG502SV29">
    <property type="taxonomic scope" value="Eukaryota"/>
</dbReference>
<dbReference type="Gene3D" id="2.60.120.260">
    <property type="entry name" value="Galactose-binding domain-like"/>
    <property type="match status" value="1"/>
</dbReference>
<feature type="compositionally biased region" description="Basic and acidic residues" evidence="1">
    <location>
        <begin position="373"/>
        <end position="382"/>
    </location>
</feature>
<name>S7PYD0_GLOTA</name>
<feature type="region of interest" description="Disordered" evidence="1">
    <location>
        <begin position="197"/>
        <end position="382"/>
    </location>
</feature>
<accession>S7PYD0</accession>
<dbReference type="GeneID" id="19302498"/>
<dbReference type="RefSeq" id="XP_007869509.1">
    <property type="nucleotide sequence ID" value="XM_007871318.1"/>
</dbReference>
<dbReference type="HOGENOM" id="CLU_723720_0_0_1"/>
<evidence type="ECO:0000256" key="1">
    <source>
        <dbReference type="SAM" id="MobiDB-lite"/>
    </source>
</evidence>
<reference evidence="3 4" key="1">
    <citation type="journal article" date="2012" name="Science">
        <title>The Paleozoic origin of enzymatic lignin decomposition reconstructed from 31 fungal genomes.</title>
        <authorList>
            <person name="Floudas D."/>
            <person name="Binder M."/>
            <person name="Riley R."/>
            <person name="Barry K."/>
            <person name="Blanchette R.A."/>
            <person name="Henrissat B."/>
            <person name="Martinez A.T."/>
            <person name="Otillar R."/>
            <person name="Spatafora J.W."/>
            <person name="Yadav J.S."/>
            <person name="Aerts A."/>
            <person name="Benoit I."/>
            <person name="Boyd A."/>
            <person name="Carlson A."/>
            <person name="Copeland A."/>
            <person name="Coutinho P.M."/>
            <person name="de Vries R.P."/>
            <person name="Ferreira P."/>
            <person name="Findley K."/>
            <person name="Foster B."/>
            <person name="Gaskell J."/>
            <person name="Glotzer D."/>
            <person name="Gorecki P."/>
            <person name="Heitman J."/>
            <person name="Hesse C."/>
            <person name="Hori C."/>
            <person name="Igarashi K."/>
            <person name="Jurgens J.A."/>
            <person name="Kallen N."/>
            <person name="Kersten P."/>
            <person name="Kohler A."/>
            <person name="Kuees U."/>
            <person name="Kumar T.K.A."/>
            <person name="Kuo A."/>
            <person name="LaButti K."/>
            <person name="Larrondo L.F."/>
            <person name="Lindquist E."/>
            <person name="Ling A."/>
            <person name="Lombard V."/>
            <person name="Lucas S."/>
            <person name="Lundell T."/>
            <person name="Martin R."/>
            <person name="McLaughlin D.J."/>
            <person name="Morgenstern I."/>
            <person name="Morin E."/>
            <person name="Murat C."/>
            <person name="Nagy L.G."/>
            <person name="Nolan M."/>
            <person name="Ohm R.A."/>
            <person name="Patyshakuliyeva A."/>
            <person name="Rokas A."/>
            <person name="Ruiz-Duenas F.J."/>
            <person name="Sabat G."/>
            <person name="Salamov A."/>
            <person name="Samejima M."/>
            <person name="Schmutz J."/>
            <person name="Slot J.C."/>
            <person name="St John F."/>
            <person name="Stenlid J."/>
            <person name="Sun H."/>
            <person name="Sun S."/>
            <person name="Syed K."/>
            <person name="Tsang A."/>
            <person name="Wiebenga A."/>
            <person name="Young D."/>
            <person name="Pisabarro A."/>
            <person name="Eastwood D.C."/>
            <person name="Martin F."/>
            <person name="Cullen D."/>
            <person name="Grigoriev I.V."/>
            <person name="Hibbett D.S."/>
        </authorList>
    </citation>
    <scope>NUCLEOTIDE SEQUENCE [LARGE SCALE GENOMIC DNA]</scope>
    <source>
        <strain evidence="3 4">ATCC 11539</strain>
    </source>
</reference>
<protein>
    <submittedName>
        <fullName evidence="3">Uncharacterized protein</fullName>
    </submittedName>
</protein>
<dbReference type="AlphaFoldDB" id="S7PYD0"/>
<evidence type="ECO:0000256" key="2">
    <source>
        <dbReference type="SAM" id="Phobius"/>
    </source>
</evidence>
<evidence type="ECO:0000313" key="3">
    <source>
        <dbReference type="EMBL" id="EPQ52357.1"/>
    </source>
</evidence>